<dbReference type="Pfam" id="PF00069">
    <property type="entry name" value="Pkinase"/>
    <property type="match status" value="1"/>
</dbReference>
<keyword evidence="4" id="KW-1185">Reference proteome</keyword>
<dbReference type="PANTHER" id="PTHR44329">
    <property type="entry name" value="SERINE/THREONINE-PROTEIN KINASE TNNI3K-RELATED"/>
    <property type="match status" value="1"/>
</dbReference>
<name>A0ABR2HDC1_9EUKA</name>
<dbReference type="Proteomes" id="UP001470230">
    <property type="component" value="Unassembled WGS sequence"/>
</dbReference>
<dbReference type="Gene3D" id="1.10.510.10">
    <property type="entry name" value="Transferase(Phosphotransferase) domain 1"/>
    <property type="match status" value="1"/>
</dbReference>
<dbReference type="SUPFAM" id="SSF56112">
    <property type="entry name" value="Protein kinase-like (PK-like)"/>
    <property type="match status" value="1"/>
</dbReference>
<reference evidence="3 4" key="1">
    <citation type="submission" date="2024-04" db="EMBL/GenBank/DDBJ databases">
        <title>Tritrichomonas musculus Genome.</title>
        <authorList>
            <person name="Alves-Ferreira E."/>
            <person name="Grigg M."/>
            <person name="Lorenzi H."/>
            <person name="Galac M."/>
        </authorList>
    </citation>
    <scope>NUCLEOTIDE SEQUENCE [LARGE SCALE GENOMIC DNA]</scope>
    <source>
        <strain evidence="3 4">EAF2021</strain>
    </source>
</reference>
<evidence type="ECO:0000259" key="2">
    <source>
        <dbReference type="PROSITE" id="PS50011"/>
    </source>
</evidence>
<dbReference type="InterPro" id="IPR000719">
    <property type="entry name" value="Prot_kinase_dom"/>
</dbReference>
<dbReference type="InterPro" id="IPR051681">
    <property type="entry name" value="Ser/Thr_Kinases-Pseudokinases"/>
</dbReference>
<comment type="caution">
    <text evidence="3">The sequence shown here is derived from an EMBL/GenBank/DDBJ whole genome shotgun (WGS) entry which is preliminary data.</text>
</comment>
<sequence length="411" mass="47850">MVRQLLLQPGIKTNLKAKEKERNYSEIIDLLSKNTEGKKKEEESNIQSLKKENETLHHKIEQIEKEIGQKVEENKKQYTEIQTLKNKIKKITQENNQKTDENNRLISYLFALKEKPTSLNTYELSEYKSDKVLGHGSTSSVKIVSKTTQEKYAQKELRELTFKSIQRFLSECEILLELRHPCMVRVFAFNNGDEMNPPSMLLSLEPNSLEQAIQHKVLNNHQKNRITIELVLGMRYIHKHSFIHRNLKPSNILLSKNMHVRICDFGLAKNESLEASQTKGVGTLRFMAPELFEENEVKYNNKVDVYSFGITLIYIISSSYPTFSMKNVTKGIPPKMPESIIGWVHELIIRCLSLSPEKRPSFMEILEIMKSHNYDMFNDDSAGKEKSSKQNINEIENRILKIEAFEYQHQE</sequence>
<keyword evidence="1" id="KW-0175">Coiled coil</keyword>
<protein>
    <recommendedName>
        <fullName evidence="2">Protein kinase domain-containing protein</fullName>
    </recommendedName>
</protein>
<feature type="domain" description="Protein kinase" evidence="2">
    <location>
        <begin position="127"/>
        <end position="375"/>
    </location>
</feature>
<accession>A0ABR2HDC1</accession>
<gene>
    <name evidence="3" type="ORF">M9Y10_024549</name>
</gene>
<dbReference type="EMBL" id="JAPFFF010000033">
    <property type="protein sequence ID" value="KAK8844335.1"/>
    <property type="molecule type" value="Genomic_DNA"/>
</dbReference>
<proteinExistence type="predicted"/>
<dbReference type="PROSITE" id="PS50011">
    <property type="entry name" value="PROTEIN_KINASE_DOM"/>
    <property type="match status" value="1"/>
</dbReference>
<evidence type="ECO:0000313" key="4">
    <source>
        <dbReference type="Proteomes" id="UP001470230"/>
    </source>
</evidence>
<feature type="coiled-coil region" evidence="1">
    <location>
        <begin position="32"/>
        <end position="101"/>
    </location>
</feature>
<organism evidence="3 4">
    <name type="scientific">Tritrichomonas musculus</name>
    <dbReference type="NCBI Taxonomy" id="1915356"/>
    <lineage>
        <taxon>Eukaryota</taxon>
        <taxon>Metamonada</taxon>
        <taxon>Parabasalia</taxon>
        <taxon>Tritrichomonadida</taxon>
        <taxon>Tritrichomonadidae</taxon>
        <taxon>Tritrichomonas</taxon>
    </lineage>
</organism>
<evidence type="ECO:0000313" key="3">
    <source>
        <dbReference type="EMBL" id="KAK8844335.1"/>
    </source>
</evidence>
<dbReference type="InterPro" id="IPR011009">
    <property type="entry name" value="Kinase-like_dom_sf"/>
</dbReference>
<evidence type="ECO:0000256" key="1">
    <source>
        <dbReference type="SAM" id="Coils"/>
    </source>
</evidence>